<evidence type="ECO:0000313" key="1">
    <source>
        <dbReference type="EMBL" id="KKM14133.1"/>
    </source>
</evidence>
<gene>
    <name evidence="1" type="ORF">LCGC14_1709230</name>
</gene>
<reference evidence="1" key="1">
    <citation type="journal article" date="2015" name="Nature">
        <title>Complex archaea that bridge the gap between prokaryotes and eukaryotes.</title>
        <authorList>
            <person name="Spang A."/>
            <person name="Saw J.H."/>
            <person name="Jorgensen S.L."/>
            <person name="Zaremba-Niedzwiedzka K."/>
            <person name="Martijn J."/>
            <person name="Lind A.E."/>
            <person name="van Eijk R."/>
            <person name="Schleper C."/>
            <person name="Guy L."/>
            <person name="Ettema T.J."/>
        </authorList>
    </citation>
    <scope>NUCLEOTIDE SEQUENCE</scope>
</reference>
<accession>A0A0F9JW73</accession>
<dbReference type="AlphaFoldDB" id="A0A0F9JW73"/>
<name>A0A0F9JW73_9ZZZZ</name>
<sequence length="59" mass="6685">MEREQEIYAALDALLEGIGRLPMNQITTRPPLHKAYIHGLEVIDKAVKEGRYVVPPSKQ</sequence>
<protein>
    <submittedName>
        <fullName evidence="1">Uncharacterized protein</fullName>
    </submittedName>
</protein>
<comment type="caution">
    <text evidence="1">The sequence shown here is derived from an EMBL/GenBank/DDBJ whole genome shotgun (WGS) entry which is preliminary data.</text>
</comment>
<proteinExistence type="predicted"/>
<organism evidence="1">
    <name type="scientific">marine sediment metagenome</name>
    <dbReference type="NCBI Taxonomy" id="412755"/>
    <lineage>
        <taxon>unclassified sequences</taxon>
        <taxon>metagenomes</taxon>
        <taxon>ecological metagenomes</taxon>
    </lineage>
</organism>
<dbReference type="EMBL" id="LAZR01015222">
    <property type="protein sequence ID" value="KKM14133.1"/>
    <property type="molecule type" value="Genomic_DNA"/>
</dbReference>